<dbReference type="PANTHER" id="PTHR37314:SF4">
    <property type="entry name" value="UPF0700 TRANSMEMBRANE PROTEIN YOAK"/>
    <property type="match status" value="1"/>
</dbReference>
<feature type="transmembrane region" description="Helical" evidence="1">
    <location>
        <begin position="170"/>
        <end position="190"/>
    </location>
</feature>
<accession>B1FI65</accession>
<sequence length="295" mass="31266">MSLSCLAVDSSNSALFAGGPRGRLAPMSVVLSVPAIRAIERTPMPAQYFRSLTGKHRSATANRQLGFSLAFVAGAANAGGYLAVKQYTSHMSGIVSAIADQTALGDIQLALAGISSLGSFLIGASCSAILVNWGRRRGLQSQFVLPLLVEAALLLLFGLLGSHLALWETFFVPVTVTLLCFIMGLQNATITKLSGAEIRTTHVTGIVTDLGIELGKLFYWNRSAVDVDAHAVIANRSKLRIHATMLASFFVGGLAGAIGFKHVGYVATVPLACLLVMLAAMPLIDDLLAWLERRR</sequence>
<evidence type="ECO:0000256" key="1">
    <source>
        <dbReference type="SAM" id="Phobius"/>
    </source>
</evidence>
<organism evidence="2 3">
    <name type="scientific">Burkholderia ambifaria IOP40-10</name>
    <dbReference type="NCBI Taxonomy" id="396596"/>
    <lineage>
        <taxon>Bacteria</taxon>
        <taxon>Pseudomonadati</taxon>
        <taxon>Pseudomonadota</taxon>
        <taxon>Betaproteobacteria</taxon>
        <taxon>Burkholderiales</taxon>
        <taxon>Burkholderiaceae</taxon>
        <taxon>Burkholderia</taxon>
        <taxon>Burkholderia cepacia complex</taxon>
    </lineage>
</organism>
<proteinExistence type="predicted"/>
<dbReference type="PATRIC" id="fig|396596.7.peg.3869"/>
<reference evidence="2 3" key="1">
    <citation type="submission" date="2008-03" db="EMBL/GenBank/DDBJ databases">
        <title>Sequencing of the draft genome and assembly of Burkholderia ambifaria IOP40-10.</title>
        <authorList>
            <consortium name="US DOE Joint Genome Institute (JGI-PGF)"/>
            <person name="Copeland A."/>
            <person name="Lucas S."/>
            <person name="Lapidus A."/>
            <person name="Glavina del Rio T."/>
            <person name="Dalin E."/>
            <person name="Tice H."/>
            <person name="Bruce D."/>
            <person name="Goodwin L."/>
            <person name="Pitluck S."/>
            <person name="Larimer F."/>
            <person name="Land M.L."/>
            <person name="Hauser L."/>
            <person name="Tiedje J."/>
            <person name="Richardson P."/>
        </authorList>
    </citation>
    <scope>NUCLEOTIDE SEQUENCE [LARGE SCALE GENOMIC DNA]</scope>
    <source>
        <strain evidence="2 3">IOP40-10</strain>
    </source>
</reference>
<keyword evidence="1" id="KW-0812">Transmembrane</keyword>
<dbReference type="Proteomes" id="UP000005463">
    <property type="component" value="Unassembled WGS sequence"/>
</dbReference>
<name>B1FI65_9BURK</name>
<feature type="transmembrane region" description="Helical" evidence="1">
    <location>
        <begin position="269"/>
        <end position="291"/>
    </location>
</feature>
<dbReference type="EMBL" id="ABLC01000100">
    <property type="protein sequence ID" value="EDT02768.1"/>
    <property type="molecule type" value="Genomic_DNA"/>
</dbReference>
<feature type="transmembrane region" description="Helical" evidence="1">
    <location>
        <begin position="109"/>
        <end position="131"/>
    </location>
</feature>
<comment type="caution">
    <text evidence="2">The sequence shown here is derived from an EMBL/GenBank/DDBJ whole genome shotgun (WGS) entry which is preliminary data.</text>
</comment>
<protein>
    <recommendedName>
        <fullName evidence="4">Transmembrane protein</fullName>
    </recommendedName>
</protein>
<dbReference type="InterPro" id="IPR010699">
    <property type="entry name" value="DUF1275"/>
</dbReference>
<evidence type="ECO:0008006" key="4">
    <source>
        <dbReference type="Google" id="ProtNLM"/>
    </source>
</evidence>
<dbReference type="AlphaFoldDB" id="B1FI65"/>
<keyword evidence="1" id="KW-1133">Transmembrane helix</keyword>
<gene>
    <name evidence="2" type="ORF">BamIOP4010DRAFT_3725</name>
</gene>
<feature type="transmembrane region" description="Helical" evidence="1">
    <location>
        <begin position="243"/>
        <end position="263"/>
    </location>
</feature>
<dbReference type="Pfam" id="PF06912">
    <property type="entry name" value="DUF1275"/>
    <property type="match status" value="1"/>
</dbReference>
<evidence type="ECO:0000313" key="3">
    <source>
        <dbReference type="Proteomes" id="UP000005463"/>
    </source>
</evidence>
<keyword evidence="1" id="KW-0472">Membrane</keyword>
<feature type="transmembrane region" description="Helical" evidence="1">
    <location>
        <begin position="143"/>
        <end position="164"/>
    </location>
</feature>
<evidence type="ECO:0000313" key="2">
    <source>
        <dbReference type="EMBL" id="EDT02768.1"/>
    </source>
</evidence>
<dbReference type="PANTHER" id="PTHR37314">
    <property type="entry name" value="SLR0142 PROTEIN"/>
    <property type="match status" value="1"/>
</dbReference>
<feature type="transmembrane region" description="Helical" evidence="1">
    <location>
        <begin position="65"/>
        <end position="84"/>
    </location>
</feature>